<dbReference type="Proteomes" id="UP000054279">
    <property type="component" value="Unassembled WGS sequence"/>
</dbReference>
<reference evidence="2 3" key="1">
    <citation type="submission" date="2014-06" db="EMBL/GenBank/DDBJ databases">
        <title>Evolutionary Origins and Diversification of the Mycorrhizal Mutualists.</title>
        <authorList>
            <consortium name="DOE Joint Genome Institute"/>
            <consortium name="Mycorrhizal Genomics Consortium"/>
            <person name="Kohler A."/>
            <person name="Kuo A."/>
            <person name="Nagy L.G."/>
            <person name="Floudas D."/>
            <person name="Copeland A."/>
            <person name="Barry K.W."/>
            <person name="Cichocki N."/>
            <person name="Veneault-Fourrey C."/>
            <person name="LaButti K."/>
            <person name="Lindquist E.A."/>
            <person name="Lipzen A."/>
            <person name="Lundell T."/>
            <person name="Morin E."/>
            <person name="Murat C."/>
            <person name="Riley R."/>
            <person name="Ohm R."/>
            <person name="Sun H."/>
            <person name="Tunlid A."/>
            <person name="Henrissat B."/>
            <person name="Grigoriev I.V."/>
            <person name="Hibbett D.S."/>
            <person name="Martin F."/>
        </authorList>
    </citation>
    <scope>NUCLEOTIDE SEQUENCE [LARGE SCALE GENOMIC DNA]</scope>
    <source>
        <strain evidence="2 3">SS14</strain>
    </source>
</reference>
<proteinExistence type="predicted"/>
<name>A0A0C9VJ30_SPHS4</name>
<dbReference type="AlphaFoldDB" id="A0A0C9VJ30"/>
<feature type="region of interest" description="Disordered" evidence="1">
    <location>
        <begin position="1"/>
        <end position="20"/>
    </location>
</feature>
<sequence>MGVKQPITPSSASRRAMGPAAIPAAHPSMASASIPSAFTLPLSSHGCTGQASAPPLHTYAGAIWLGPGPIPFPTMPVAPTAPVIPAPPSVPSPPVMTAPHTIPAIQAATAPTVPVPTMVPAPDTMPSTPIGPSASPSSVSPSVSFGSSSSFEEELDKFATNSLYFK</sequence>
<evidence type="ECO:0000313" key="2">
    <source>
        <dbReference type="EMBL" id="KIJ41572.1"/>
    </source>
</evidence>
<evidence type="ECO:0000256" key="1">
    <source>
        <dbReference type="SAM" id="MobiDB-lite"/>
    </source>
</evidence>
<protein>
    <submittedName>
        <fullName evidence="2">Uncharacterized protein</fullName>
    </submittedName>
</protein>
<evidence type="ECO:0000313" key="3">
    <source>
        <dbReference type="Proteomes" id="UP000054279"/>
    </source>
</evidence>
<dbReference type="EMBL" id="KN837136">
    <property type="protein sequence ID" value="KIJ41572.1"/>
    <property type="molecule type" value="Genomic_DNA"/>
</dbReference>
<organism evidence="2 3">
    <name type="scientific">Sphaerobolus stellatus (strain SS14)</name>
    <dbReference type="NCBI Taxonomy" id="990650"/>
    <lineage>
        <taxon>Eukaryota</taxon>
        <taxon>Fungi</taxon>
        <taxon>Dikarya</taxon>
        <taxon>Basidiomycota</taxon>
        <taxon>Agaricomycotina</taxon>
        <taxon>Agaricomycetes</taxon>
        <taxon>Phallomycetidae</taxon>
        <taxon>Geastrales</taxon>
        <taxon>Sphaerobolaceae</taxon>
        <taxon>Sphaerobolus</taxon>
    </lineage>
</organism>
<gene>
    <name evidence="2" type="ORF">M422DRAFT_48610</name>
</gene>
<feature type="region of interest" description="Disordered" evidence="1">
    <location>
        <begin position="119"/>
        <end position="153"/>
    </location>
</feature>
<keyword evidence="3" id="KW-1185">Reference proteome</keyword>
<dbReference type="HOGENOM" id="CLU_1866387_0_0_1"/>
<accession>A0A0C9VJ30</accession>
<feature type="compositionally biased region" description="Low complexity" evidence="1">
    <location>
        <begin position="120"/>
        <end position="150"/>
    </location>
</feature>